<keyword evidence="2" id="KW-1185">Reference proteome</keyword>
<reference evidence="1 2" key="1">
    <citation type="submission" date="2020-03" db="EMBL/GenBank/DDBJ databases">
        <title>Dissostichus mawsoni Genome sequencing and assembly.</title>
        <authorList>
            <person name="Park H."/>
        </authorList>
    </citation>
    <scope>NUCLEOTIDE SEQUENCE [LARGE SCALE GENOMIC DNA]</scope>
    <source>
        <strain evidence="1">DM0001</strain>
        <tissue evidence="1">Muscle</tissue>
    </source>
</reference>
<accession>A0A7J5XY82</accession>
<name>A0A7J5XY82_DISMA</name>
<evidence type="ECO:0000313" key="2">
    <source>
        <dbReference type="Proteomes" id="UP000518266"/>
    </source>
</evidence>
<protein>
    <submittedName>
        <fullName evidence="1">Uncharacterized protein</fullName>
    </submittedName>
</protein>
<dbReference type="Proteomes" id="UP000518266">
    <property type="component" value="Unassembled WGS sequence"/>
</dbReference>
<sequence length="197" mass="21048">MEMDRKTIALYPCHVLSSKRSPAPRSKDLKETLDSEWRMTGGGALVMALTSFVGAKPCLTKVLASLIRVLARPPEAGHVLVECVDAPGELLEAGRVQLPEHLLVTLHRDCVFHRDGAPHPHPIPIPIPNPVASVPMISSACSTEQRSSGARLTEPFIEALGGGVGLSASELALFLRPRSGELVWEGKPISEAADTPS</sequence>
<organism evidence="1 2">
    <name type="scientific">Dissostichus mawsoni</name>
    <name type="common">Antarctic cod</name>
    <dbReference type="NCBI Taxonomy" id="36200"/>
    <lineage>
        <taxon>Eukaryota</taxon>
        <taxon>Metazoa</taxon>
        <taxon>Chordata</taxon>
        <taxon>Craniata</taxon>
        <taxon>Vertebrata</taxon>
        <taxon>Euteleostomi</taxon>
        <taxon>Actinopterygii</taxon>
        <taxon>Neopterygii</taxon>
        <taxon>Teleostei</taxon>
        <taxon>Neoteleostei</taxon>
        <taxon>Acanthomorphata</taxon>
        <taxon>Eupercaria</taxon>
        <taxon>Perciformes</taxon>
        <taxon>Notothenioidei</taxon>
        <taxon>Nototheniidae</taxon>
        <taxon>Dissostichus</taxon>
    </lineage>
</organism>
<dbReference type="EMBL" id="JAAKFY010000020">
    <property type="protein sequence ID" value="KAF3841487.1"/>
    <property type="molecule type" value="Genomic_DNA"/>
</dbReference>
<comment type="caution">
    <text evidence="1">The sequence shown here is derived from an EMBL/GenBank/DDBJ whole genome shotgun (WGS) entry which is preliminary data.</text>
</comment>
<gene>
    <name evidence="1" type="ORF">F7725_007349</name>
</gene>
<proteinExistence type="predicted"/>
<evidence type="ECO:0000313" key="1">
    <source>
        <dbReference type="EMBL" id="KAF3841487.1"/>
    </source>
</evidence>
<dbReference type="AlphaFoldDB" id="A0A7J5XY82"/>